<dbReference type="Proteomes" id="UP001187682">
    <property type="component" value="Unassembled WGS sequence"/>
</dbReference>
<keyword evidence="3" id="KW-1185">Reference proteome</keyword>
<dbReference type="EMBL" id="ONZQ02000006">
    <property type="protein sequence ID" value="SPO02062.1"/>
    <property type="molecule type" value="Genomic_DNA"/>
</dbReference>
<evidence type="ECO:0000313" key="3">
    <source>
        <dbReference type="Proteomes" id="UP001187682"/>
    </source>
</evidence>
<organism evidence="2 3">
    <name type="scientific">Cephalotrichum gorgonifer</name>
    <dbReference type="NCBI Taxonomy" id="2041049"/>
    <lineage>
        <taxon>Eukaryota</taxon>
        <taxon>Fungi</taxon>
        <taxon>Dikarya</taxon>
        <taxon>Ascomycota</taxon>
        <taxon>Pezizomycotina</taxon>
        <taxon>Sordariomycetes</taxon>
        <taxon>Hypocreomycetidae</taxon>
        <taxon>Microascales</taxon>
        <taxon>Microascaceae</taxon>
        <taxon>Cephalotrichum</taxon>
    </lineage>
</organism>
<protein>
    <submittedName>
        <fullName evidence="2">Uncharacterized protein</fullName>
    </submittedName>
</protein>
<gene>
    <name evidence="2" type="ORF">DNG_04735</name>
</gene>
<reference evidence="2" key="1">
    <citation type="submission" date="2018-03" db="EMBL/GenBank/DDBJ databases">
        <authorList>
            <person name="Guldener U."/>
        </authorList>
    </citation>
    <scope>NUCLEOTIDE SEQUENCE</scope>
</reference>
<name>A0AAE8MWZ7_9PEZI</name>
<sequence>MFLPPHYPTRFLTANQDANDPDSPDTQTTDLPDSATHPVVPDNDGHASGNNAPLRVLKKRPSFSHVLGRVRSISGSSTSSNGQKSSAINRPAKSVQLASSLPANSWIADPQSTDARHRRDPAPWDRTVDFVYHKYPNGTTGPDKSLDFERSVNLFLAEHGRQRTPALRGYTTLPAVVRFKIWEYIFNTDTDDKPVALTMAYWNKDAWREDEFASLCEAMKTTRPYLEISFELRADALVAFLMTRRFHVTFSPCIRPLLNPLATQWLEKYGPYMQDIALEVVLTEFRFGMSPSAQILSPATSYLEKLICDFVQVLRSKATEVSFSKC</sequence>
<accession>A0AAE8MWZ7</accession>
<comment type="caution">
    <text evidence="2">The sequence shown here is derived from an EMBL/GenBank/DDBJ whole genome shotgun (WGS) entry which is preliminary data.</text>
</comment>
<evidence type="ECO:0000256" key="1">
    <source>
        <dbReference type="SAM" id="MobiDB-lite"/>
    </source>
</evidence>
<dbReference type="AlphaFoldDB" id="A0AAE8MWZ7"/>
<feature type="compositionally biased region" description="Polar residues" evidence="1">
    <location>
        <begin position="12"/>
        <end position="31"/>
    </location>
</feature>
<feature type="compositionally biased region" description="Low complexity" evidence="1">
    <location>
        <begin position="72"/>
        <end position="86"/>
    </location>
</feature>
<feature type="region of interest" description="Disordered" evidence="1">
    <location>
        <begin position="1"/>
        <end position="95"/>
    </location>
</feature>
<evidence type="ECO:0000313" key="2">
    <source>
        <dbReference type="EMBL" id="SPO02062.1"/>
    </source>
</evidence>
<proteinExistence type="predicted"/>